<gene>
    <name evidence="1" type="ORF">BOKJ2_LOCUS4531</name>
</gene>
<dbReference type="EMBL" id="CAJFCW020000002">
    <property type="protein sequence ID" value="CAG9097412.1"/>
    <property type="molecule type" value="Genomic_DNA"/>
</dbReference>
<name>A0A811KAG1_9BILA</name>
<dbReference type="AlphaFoldDB" id="A0A811KAG1"/>
<dbReference type="Proteomes" id="UP000783686">
    <property type="component" value="Unassembled WGS sequence"/>
</dbReference>
<sequence>MGGVRSEKQNDSIEFIDTDIVASNDGAEIDGNGSTKFINASTKVFDDGTQDKSGNTTRRCTKRTECKKDQKRSFHRMYTLILGAELEKGNDEKVKDLKVLKPYVQNVLSKLLGAVAKNPGYMKIVDEQHKTLEHGIIYKYTVN</sequence>
<reference evidence="1" key="1">
    <citation type="submission" date="2020-09" db="EMBL/GenBank/DDBJ databases">
        <authorList>
            <person name="Kikuchi T."/>
        </authorList>
    </citation>
    <scope>NUCLEOTIDE SEQUENCE</scope>
    <source>
        <strain evidence="1">SH1</strain>
    </source>
</reference>
<evidence type="ECO:0000313" key="2">
    <source>
        <dbReference type="Proteomes" id="UP000614601"/>
    </source>
</evidence>
<keyword evidence="2" id="KW-1185">Reference proteome</keyword>
<dbReference type="EMBL" id="CAJFDH010000002">
    <property type="protein sequence ID" value="CAD5212730.1"/>
    <property type="molecule type" value="Genomic_DNA"/>
</dbReference>
<comment type="caution">
    <text evidence="1">The sequence shown here is derived from an EMBL/GenBank/DDBJ whole genome shotgun (WGS) entry which is preliminary data.</text>
</comment>
<accession>A0A811KAG1</accession>
<protein>
    <submittedName>
        <fullName evidence="1">Uncharacterized protein</fullName>
    </submittedName>
</protein>
<dbReference type="Proteomes" id="UP000614601">
    <property type="component" value="Unassembled WGS sequence"/>
</dbReference>
<proteinExistence type="predicted"/>
<evidence type="ECO:0000313" key="1">
    <source>
        <dbReference type="EMBL" id="CAD5212730.1"/>
    </source>
</evidence>
<organism evidence="1 2">
    <name type="scientific">Bursaphelenchus okinawaensis</name>
    <dbReference type="NCBI Taxonomy" id="465554"/>
    <lineage>
        <taxon>Eukaryota</taxon>
        <taxon>Metazoa</taxon>
        <taxon>Ecdysozoa</taxon>
        <taxon>Nematoda</taxon>
        <taxon>Chromadorea</taxon>
        <taxon>Rhabditida</taxon>
        <taxon>Tylenchina</taxon>
        <taxon>Tylenchomorpha</taxon>
        <taxon>Aphelenchoidea</taxon>
        <taxon>Aphelenchoididae</taxon>
        <taxon>Bursaphelenchus</taxon>
    </lineage>
</organism>